<evidence type="ECO:0000256" key="2">
    <source>
        <dbReference type="SAM" id="SignalP"/>
    </source>
</evidence>
<feature type="chain" id="PRO_5039565564" evidence="2">
    <location>
        <begin position="25"/>
        <end position="369"/>
    </location>
</feature>
<dbReference type="Proteomes" id="UP000473885">
    <property type="component" value="Unassembled WGS sequence"/>
</dbReference>
<dbReference type="AlphaFoldDB" id="A0A6M0RBS4"/>
<gene>
    <name evidence="3" type="ORF">FDF74_10735</name>
</gene>
<dbReference type="EMBL" id="SXDP01000010">
    <property type="protein sequence ID" value="NEZ47663.1"/>
    <property type="molecule type" value="Genomic_DNA"/>
</dbReference>
<evidence type="ECO:0000313" key="4">
    <source>
        <dbReference type="Proteomes" id="UP000473885"/>
    </source>
</evidence>
<organism evidence="3 4">
    <name type="scientific">Clostridium niameyense</name>
    <dbReference type="NCBI Taxonomy" id="1622073"/>
    <lineage>
        <taxon>Bacteria</taxon>
        <taxon>Bacillati</taxon>
        <taxon>Bacillota</taxon>
        <taxon>Clostridia</taxon>
        <taxon>Eubacteriales</taxon>
        <taxon>Clostridiaceae</taxon>
        <taxon>Clostridium</taxon>
    </lineage>
</organism>
<proteinExistence type="predicted"/>
<dbReference type="PROSITE" id="PS51257">
    <property type="entry name" value="PROKAR_LIPOPROTEIN"/>
    <property type="match status" value="1"/>
</dbReference>
<keyword evidence="4" id="KW-1185">Reference proteome</keyword>
<name>A0A6M0RBS4_9CLOT</name>
<feature type="region of interest" description="Disordered" evidence="1">
    <location>
        <begin position="229"/>
        <end position="258"/>
    </location>
</feature>
<evidence type="ECO:0000256" key="1">
    <source>
        <dbReference type="SAM" id="MobiDB-lite"/>
    </source>
</evidence>
<comment type="caution">
    <text evidence="3">The sequence shown here is derived from an EMBL/GenBank/DDBJ whole genome shotgun (WGS) entry which is preliminary data.</text>
</comment>
<sequence length="369" mass="42405">MKFNYRVKKVICLILILSSISLFGCRSKKEEGKIDNDFDMKIAMNIVETYMNYLIEGNVENIKTMYSNRLSKQGVENKNNQDLKIKGYTIDETNNVGKSGIFSVKTVSINSQNPYTCIEEYRIKVIKENNHYKIDAININMDKEAFLEKNKIRYRNKNEVKTELILDSSGIPDFSYSKDDKANVKKIDIPKKHIGTMSFAYNENLIAISTYDENNVFAAIITIDESKAVQGEADEGDQEQAPKEGEENQGGMNKSKEEPIGKEVLPLDILKANKIDFMVFSPDEKFIVLQYETSDKSKNIRIYKSDSGEIIPIKFEDKYPLDKVNVKFSSFNRDSVNFDVRSKENNNKAVSKFIGKWQLNLNNFKLKKL</sequence>
<protein>
    <submittedName>
        <fullName evidence="3">Head-tail adaptor protein</fullName>
    </submittedName>
</protein>
<dbReference type="RefSeq" id="WP_163249590.1">
    <property type="nucleotide sequence ID" value="NZ_SXDP01000010.1"/>
</dbReference>
<evidence type="ECO:0000313" key="3">
    <source>
        <dbReference type="EMBL" id="NEZ47663.1"/>
    </source>
</evidence>
<keyword evidence="2" id="KW-0732">Signal</keyword>
<feature type="signal peptide" evidence="2">
    <location>
        <begin position="1"/>
        <end position="24"/>
    </location>
</feature>
<dbReference type="SUPFAM" id="SSF82171">
    <property type="entry name" value="DPP6 N-terminal domain-like"/>
    <property type="match status" value="1"/>
</dbReference>
<accession>A0A6M0RBS4</accession>
<reference evidence="3 4" key="1">
    <citation type="submission" date="2019-04" db="EMBL/GenBank/DDBJ databases">
        <title>Genome sequencing of Clostridium botulinum Groups I-IV and Clostridium butyricum.</title>
        <authorList>
            <person name="Brunt J."/>
            <person name="Van Vliet A.H.M."/>
            <person name="Stringer S.C."/>
            <person name="Carter A.T."/>
            <person name="Peck M.W."/>
        </authorList>
    </citation>
    <scope>NUCLEOTIDE SEQUENCE [LARGE SCALE GENOMIC DNA]</scope>
    <source>
        <strain evidence="3 4">IFR 18/094</strain>
    </source>
</reference>